<organism evidence="1 2">
    <name type="scientific">Phytophthora fragariaefolia</name>
    <dbReference type="NCBI Taxonomy" id="1490495"/>
    <lineage>
        <taxon>Eukaryota</taxon>
        <taxon>Sar</taxon>
        <taxon>Stramenopiles</taxon>
        <taxon>Oomycota</taxon>
        <taxon>Peronosporomycetes</taxon>
        <taxon>Peronosporales</taxon>
        <taxon>Peronosporaceae</taxon>
        <taxon>Phytophthora</taxon>
    </lineage>
</organism>
<dbReference type="AlphaFoldDB" id="A0A9W6XCZ3"/>
<evidence type="ECO:0000313" key="1">
    <source>
        <dbReference type="EMBL" id="GMF36012.1"/>
    </source>
</evidence>
<dbReference type="SUPFAM" id="SSF48403">
    <property type="entry name" value="Ankyrin repeat"/>
    <property type="match status" value="1"/>
</dbReference>
<protein>
    <submittedName>
        <fullName evidence="1">Unnamed protein product</fullName>
    </submittedName>
</protein>
<dbReference type="InterPro" id="IPR036770">
    <property type="entry name" value="Ankyrin_rpt-contain_sf"/>
</dbReference>
<dbReference type="EMBL" id="BSXT01000906">
    <property type="protein sequence ID" value="GMF36012.1"/>
    <property type="molecule type" value="Genomic_DNA"/>
</dbReference>
<name>A0A9W6XCZ3_9STRA</name>
<sequence length="215" mass="24018">MLNRLRAVPGVLWTHIVPEIEKAAEYGRLGVVNMLIKCRKNLAISMVIGNSPIETTKFILDRCNVACVDLTIGLMWAKISNRIDVVKLIAEHSEVVSCKAYWATEILQIWFCVAAKEGSIEMVDALIHSPATQIHDALESAVLAKQLEVVERLLKVGSENQIGFLEYERSKPNRWTETNTIDTRQALQIAVGNNDFSMVELLLEHSSQAAIAKFC</sequence>
<dbReference type="Gene3D" id="1.25.40.20">
    <property type="entry name" value="Ankyrin repeat-containing domain"/>
    <property type="match status" value="1"/>
</dbReference>
<dbReference type="Proteomes" id="UP001165121">
    <property type="component" value="Unassembled WGS sequence"/>
</dbReference>
<accession>A0A9W6XCZ3</accession>
<comment type="caution">
    <text evidence="1">The sequence shown here is derived from an EMBL/GenBank/DDBJ whole genome shotgun (WGS) entry which is preliminary data.</text>
</comment>
<evidence type="ECO:0000313" key="2">
    <source>
        <dbReference type="Proteomes" id="UP001165121"/>
    </source>
</evidence>
<gene>
    <name evidence="1" type="ORF">Pfra01_000969600</name>
</gene>
<keyword evidence="2" id="KW-1185">Reference proteome</keyword>
<reference evidence="1" key="1">
    <citation type="submission" date="2023-04" db="EMBL/GenBank/DDBJ databases">
        <title>Phytophthora fragariaefolia NBRC 109709.</title>
        <authorList>
            <person name="Ichikawa N."/>
            <person name="Sato H."/>
            <person name="Tonouchi N."/>
        </authorList>
    </citation>
    <scope>NUCLEOTIDE SEQUENCE</scope>
    <source>
        <strain evidence="1">NBRC 109709</strain>
    </source>
</reference>
<proteinExistence type="predicted"/>